<dbReference type="SUPFAM" id="SSF48452">
    <property type="entry name" value="TPR-like"/>
    <property type="match status" value="1"/>
</dbReference>
<evidence type="ECO:0000313" key="3">
    <source>
        <dbReference type="EMBL" id="KAI5073175.1"/>
    </source>
</evidence>
<dbReference type="PROSITE" id="PS50005">
    <property type="entry name" value="TPR"/>
    <property type="match status" value="1"/>
</dbReference>
<sequence>MTLLSPKHNYAADECIAQIPQHHIPTQEEKVRASESFNKSVLVAAHMAALHDAYILEMATHPVNEVNIKPASPTSSIGGLKPSTLKQLKIGKVHRRRVVNGTLCSKTLCTKTHDGLMVVNVFEDEEGNATPIYLSNAMEGNGGSAQAQRFYPQDSKVAVKEPYLTRLPDGEVVLLVEKMTDLVFLWVPDYVEENEGSKEGNCMYEDGREAFALEKKDGMPNDDTKDADIGNVSLTEEEDVKSSSASRELKFDSLLGAMGKVDNVKIEDDGKDEENASSGALAAENVIDSGEVKADQGSRDLSMEDILSMCKSEHGNRNVNGATVRNSEDEEVEEIGKESKTGGEVERVDADIRKPEIQQEERDVGTGETAASLRVKGNALFTRGEYNKASDMYTRATEKARLDIMKKEEVLCLSNRAEVWLRLCRNQAALDDAESVLKILRELDDDTNKGDLALAKALFRKGRALMGLHKYEDAMRVLQEVLGKAPADRQLREAATKCRDRLQHVLKPGKRQRAAMNRKKSGSFMRNRSLLLVYGAIARCYRPCPQEYQRSACCKALMSIHQVLSTLPPRISTISLLQGAHIHSPVMDSPSSSSINVSQGDHEVNKVIMPTPPERNNVRAAKQLVTSWGAIELRGSFKAFTNHSWIL</sequence>
<comment type="caution">
    <text evidence="3">The sequence shown here is derived from an EMBL/GenBank/DDBJ whole genome shotgun (WGS) entry which is preliminary data.</text>
</comment>
<proteinExistence type="predicted"/>
<dbReference type="SMART" id="SM00028">
    <property type="entry name" value="TPR"/>
    <property type="match status" value="3"/>
</dbReference>
<gene>
    <name evidence="3" type="ORF">GOP47_0011188</name>
</gene>
<feature type="region of interest" description="Disordered" evidence="2">
    <location>
        <begin position="313"/>
        <end position="343"/>
    </location>
</feature>
<evidence type="ECO:0000256" key="2">
    <source>
        <dbReference type="SAM" id="MobiDB-lite"/>
    </source>
</evidence>
<dbReference type="Gene3D" id="1.25.40.10">
    <property type="entry name" value="Tetratricopeptide repeat domain"/>
    <property type="match status" value="1"/>
</dbReference>
<keyword evidence="4" id="KW-1185">Reference proteome</keyword>
<dbReference type="AlphaFoldDB" id="A0A9D4USP5"/>
<dbReference type="InterPro" id="IPR011990">
    <property type="entry name" value="TPR-like_helical_dom_sf"/>
</dbReference>
<feature type="compositionally biased region" description="Basic and acidic residues" evidence="2">
    <location>
        <begin position="334"/>
        <end position="343"/>
    </location>
</feature>
<reference evidence="3" key="1">
    <citation type="submission" date="2021-01" db="EMBL/GenBank/DDBJ databases">
        <title>Adiantum capillus-veneris genome.</title>
        <authorList>
            <person name="Fang Y."/>
            <person name="Liao Q."/>
        </authorList>
    </citation>
    <scope>NUCLEOTIDE SEQUENCE</scope>
    <source>
        <strain evidence="3">H3</strain>
        <tissue evidence="3">Leaf</tissue>
    </source>
</reference>
<keyword evidence="1" id="KW-0802">TPR repeat</keyword>
<organism evidence="3 4">
    <name type="scientific">Adiantum capillus-veneris</name>
    <name type="common">Maidenhair fern</name>
    <dbReference type="NCBI Taxonomy" id="13818"/>
    <lineage>
        <taxon>Eukaryota</taxon>
        <taxon>Viridiplantae</taxon>
        <taxon>Streptophyta</taxon>
        <taxon>Embryophyta</taxon>
        <taxon>Tracheophyta</taxon>
        <taxon>Polypodiopsida</taxon>
        <taxon>Polypodiidae</taxon>
        <taxon>Polypodiales</taxon>
        <taxon>Pteridineae</taxon>
        <taxon>Pteridaceae</taxon>
        <taxon>Vittarioideae</taxon>
        <taxon>Adiantum</taxon>
    </lineage>
</organism>
<dbReference type="EMBL" id="JABFUD020000011">
    <property type="protein sequence ID" value="KAI5073175.1"/>
    <property type="molecule type" value="Genomic_DNA"/>
</dbReference>
<dbReference type="InterPro" id="IPR019734">
    <property type="entry name" value="TPR_rpt"/>
</dbReference>
<evidence type="ECO:0000313" key="4">
    <source>
        <dbReference type="Proteomes" id="UP000886520"/>
    </source>
</evidence>
<evidence type="ECO:0000256" key="1">
    <source>
        <dbReference type="PROSITE-ProRule" id="PRU00339"/>
    </source>
</evidence>
<dbReference type="PANTHER" id="PTHR47643">
    <property type="entry name" value="TPR DOMAIN PROTEIN (AFU_ORTHOLOGUE AFUA_5G12710)"/>
    <property type="match status" value="1"/>
</dbReference>
<name>A0A9D4USP5_ADICA</name>
<dbReference type="InterPro" id="IPR053209">
    <property type="entry name" value="Gramillin-biosynth_MTr"/>
</dbReference>
<accession>A0A9D4USP5</accession>
<protein>
    <submittedName>
        <fullName evidence="3">Uncharacterized protein</fullName>
    </submittedName>
</protein>
<feature type="repeat" description="TPR" evidence="1">
    <location>
        <begin position="455"/>
        <end position="488"/>
    </location>
</feature>
<dbReference type="PANTHER" id="PTHR47643:SF2">
    <property type="entry name" value="TPR DOMAIN PROTEIN (AFU_ORTHOLOGUE AFUA_5G12710)"/>
    <property type="match status" value="1"/>
</dbReference>
<dbReference type="Proteomes" id="UP000886520">
    <property type="component" value="Chromosome 11"/>
</dbReference>
<dbReference type="OrthoDB" id="1926212at2759"/>